<organism evidence="3 4">
    <name type="scientific">Smittium culicis</name>
    <dbReference type="NCBI Taxonomy" id="133412"/>
    <lineage>
        <taxon>Eukaryota</taxon>
        <taxon>Fungi</taxon>
        <taxon>Fungi incertae sedis</taxon>
        <taxon>Zoopagomycota</taxon>
        <taxon>Kickxellomycotina</taxon>
        <taxon>Harpellomycetes</taxon>
        <taxon>Harpellales</taxon>
        <taxon>Legeriomycetaceae</taxon>
        <taxon>Smittium</taxon>
    </lineage>
</organism>
<feature type="signal peptide" evidence="2">
    <location>
        <begin position="1"/>
        <end position="20"/>
    </location>
</feature>
<dbReference type="Proteomes" id="UP000187283">
    <property type="component" value="Unassembled WGS sequence"/>
</dbReference>
<keyword evidence="2" id="KW-0732">Signal</keyword>
<evidence type="ECO:0000256" key="1">
    <source>
        <dbReference type="SAM" id="MobiDB-lite"/>
    </source>
</evidence>
<name>A0A1R1XLQ8_9FUNG</name>
<feature type="chain" id="PRO_5013385774" evidence="2">
    <location>
        <begin position="21"/>
        <end position="597"/>
    </location>
</feature>
<evidence type="ECO:0000256" key="2">
    <source>
        <dbReference type="SAM" id="SignalP"/>
    </source>
</evidence>
<evidence type="ECO:0000313" key="4">
    <source>
        <dbReference type="Proteomes" id="UP000187283"/>
    </source>
</evidence>
<reference evidence="3 4" key="1">
    <citation type="submission" date="2017-01" db="EMBL/GenBank/DDBJ databases">
        <authorList>
            <person name="Mah S.A."/>
            <person name="Swanson W.J."/>
            <person name="Moy G.W."/>
            <person name="Vacquier V.D."/>
        </authorList>
    </citation>
    <scope>NUCLEOTIDE SEQUENCE [LARGE SCALE GENOMIC DNA]</scope>
    <source>
        <strain evidence="3 4">GSMNP</strain>
    </source>
</reference>
<feature type="region of interest" description="Disordered" evidence="1">
    <location>
        <begin position="346"/>
        <end position="367"/>
    </location>
</feature>
<comment type="caution">
    <text evidence="3">The sequence shown here is derived from an EMBL/GenBank/DDBJ whole genome shotgun (WGS) entry which is preliminary data.</text>
</comment>
<accession>A0A1R1XLQ8</accession>
<gene>
    <name evidence="3" type="ORF">AYI70_g7189</name>
</gene>
<protein>
    <submittedName>
        <fullName evidence="3">Uncharacterized protein</fullName>
    </submittedName>
</protein>
<feature type="compositionally biased region" description="Basic and acidic residues" evidence="1">
    <location>
        <begin position="349"/>
        <end position="367"/>
    </location>
</feature>
<proteinExistence type="predicted"/>
<dbReference type="EMBL" id="LSSN01002632">
    <property type="protein sequence ID" value="OMJ15570.1"/>
    <property type="molecule type" value="Genomic_DNA"/>
</dbReference>
<sequence length="597" mass="68103">MKANTIFLYVSIYFYSSVSTQLSSADYNPKDDPLEGKISKSTSLTLIDLNFSAGAAEVFDAVDPDAFPKDQFVDPSAALDYTADVYAVLEGVQNYTADMYAVHEEGVHDYTVDVYAVLEGVQNYTADMYAVHEEGVHDYTVDVYAVLEGVQNYTADMYAVHEEDVHDYTVDVYAVLEGVQNYTADVYAVLEGVHGYTADVYAVLEGLREYAAGKSKNHPTLSDTPIYPRIPIHRHQKPTLKYFGRYSRRSRIRRPNFHIRPRFKTTRFRPIFRSTYKHGHIRRHVHKANFRRSPLFSPRRFVPSRVLINRRVFNRPTRGRVIRISPIVTRRRNVFARQYSSPPLVNVVSERESSETPKDTSTKSSEGKIQKNDFFDYEKSRNSFGFGFNDYGFQVNRELPGNNRGLVVIENKFIRKKKSIKNKNNTNIYQPEIIGERKNVVTNPYLASNRSILNDGKGRINVSSGISVSKKVHNKSNGPRFYAIPGNVEKVNLDSTPSIKIIQNPVRKSRIPAINNSVKNKDNDDSFVKDLEKMIGNGRNDFGEPSSPTAVIEAKIKNSTLYQTRYETKLMTEFETKSQANYKIINQTENMTVTRTV</sequence>
<keyword evidence="4" id="KW-1185">Reference proteome</keyword>
<dbReference type="AlphaFoldDB" id="A0A1R1XLQ8"/>
<evidence type="ECO:0000313" key="3">
    <source>
        <dbReference type="EMBL" id="OMJ15570.1"/>
    </source>
</evidence>